<reference evidence="1 2" key="1">
    <citation type="submission" date="2018-06" db="EMBL/GenBank/DDBJ databases">
        <title>Genome Sequence of the Brown Rot Fungal Pathogen Monilinia fructigena.</title>
        <authorList>
            <person name="Landi L."/>
            <person name="De Miccolis Angelini R.M."/>
            <person name="Pollastro S."/>
            <person name="Abate D."/>
            <person name="Faretra F."/>
            <person name="Romanazzi G."/>
        </authorList>
    </citation>
    <scope>NUCLEOTIDE SEQUENCE [LARGE SCALE GENOMIC DNA]</scope>
    <source>
        <strain evidence="1 2">Mfrg269</strain>
    </source>
</reference>
<gene>
    <name evidence="1" type="ORF">DID88_008873</name>
</gene>
<dbReference type="AlphaFoldDB" id="A0A395J946"/>
<keyword evidence="2" id="KW-1185">Reference proteome</keyword>
<dbReference type="Proteomes" id="UP000249056">
    <property type="component" value="Unassembled WGS sequence"/>
</dbReference>
<organism evidence="1 2">
    <name type="scientific">Monilinia fructigena</name>
    <dbReference type="NCBI Taxonomy" id="38457"/>
    <lineage>
        <taxon>Eukaryota</taxon>
        <taxon>Fungi</taxon>
        <taxon>Dikarya</taxon>
        <taxon>Ascomycota</taxon>
        <taxon>Pezizomycotina</taxon>
        <taxon>Leotiomycetes</taxon>
        <taxon>Helotiales</taxon>
        <taxon>Sclerotiniaceae</taxon>
        <taxon>Monilinia</taxon>
    </lineage>
</organism>
<accession>A0A395J946</accession>
<protein>
    <submittedName>
        <fullName evidence="1">Uncharacterized protein</fullName>
    </submittedName>
</protein>
<evidence type="ECO:0000313" key="1">
    <source>
        <dbReference type="EMBL" id="RAL68163.1"/>
    </source>
</evidence>
<proteinExistence type="predicted"/>
<name>A0A395J946_9HELO</name>
<evidence type="ECO:0000313" key="2">
    <source>
        <dbReference type="Proteomes" id="UP000249056"/>
    </source>
</evidence>
<comment type="caution">
    <text evidence="1">The sequence shown here is derived from an EMBL/GenBank/DDBJ whole genome shotgun (WGS) entry which is preliminary data.</text>
</comment>
<sequence length="67" mass="7858">MPFLHALFISIPIIHTEPPMKYQKPSKVFLLKTLIALRYTPTQMLLFHPSFDFVLVSSSIHLRIEYT</sequence>
<dbReference type="EMBL" id="QKRW01000002">
    <property type="protein sequence ID" value="RAL68163.1"/>
    <property type="molecule type" value="Genomic_DNA"/>
</dbReference>